<dbReference type="AlphaFoldDB" id="A0A9N9UEA4"/>
<keyword evidence="4" id="KW-1185">Reference proteome</keyword>
<dbReference type="Gene3D" id="2.60.120.650">
    <property type="entry name" value="Cupin"/>
    <property type="match status" value="1"/>
</dbReference>
<feature type="region of interest" description="Disordered" evidence="1">
    <location>
        <begin position="43"/>
        <end position="69"/>
    </location>
</feature>
<protein>
    <recommendedName>
        <fullName evidence="2">JmjC domain-containing protein</fullName>
    </recommendedName>
</protein>
<proteinExistence type="predicted"/>
<evidence type="ECO:0000259" key="2">
    <source>
        <dbReference type="Pfam" id="PF02373"/>
    </source>
</evidence>
<feature type="region of interest" description="Disordered" evidence="1">
    <location>
        <begin position="119"/>
        <end position="144"/>
    </location>
</feature>
<feature type="compositionally biased region" description="Basic and acidic residues" evidence="1">
    <location>
        <begin position="121"/>
        <end position="135"/>
    </location>
</feature>
<name>A0A9N9UEA4_9HYPO</name>
<evidence type="ECO:0000313" key="3">
    <source>
        <dbReference type="EMBL" id="CAG9986374.1"/>
    </source>
</evidence>
<feature type="domain" description="JmjC" evidence="2">
    <location>
        <begin position="441"/>
        <end position="537"/>
    </location>
</feature>
<feature type="compositionally biased region" description="Basic residues" evidence="1">
    <location>
        <begin position="51"/>
        <end position="62"/>
    </location>
</feature>
<dbReference type="InterPro" id="IPR003347">
    <property type="entry name" value="JmjC_dom"/>
</dbReference>
<evidence type="ECO:0000256" key="1">
    <source>
        <dbReference type="SAM" id="MobiDB-lite"/>
    </source>
</evidence>
<feature type="region of interest" description="Disordered" evidence="1">
    <location>
        <begin position="166"/>
        <end position="258"/>
    </location>
</feature>
<accession>A0A9N9UEA4</accession>
<evidence type="ECO:0000313" key="4">
    <source>
        <dbReference type="Proteomes" id="UP000754883"/>
    </source>
</evidence>
<dbReference type="EMBL" id="CABFNO020001404">
    <property type="protein sequence ID" value="CAG9986374.1"/>
    <property type="molecule type" value="Genomic_DNA"/>
</dbReference>
<organism evidence="3 4">
    <name type="scientific">Clonostachys byssicola</name>
    <dbReference type="NCBI Taxonomy" id="160290"/>
    <lineage>
        <taxon>Eukaryota</taxon>
        <taxon>Fungi</taxon>
        <taxon>Dikarya</taxon>
        <taxon>Ascomycota</taxon>
        <taxon>Pezizomycotina</taxon>
        <taxon>Sordariomycetes</taxon>
        <taxon>Hypocreomycetidae</taxon>
        <taxon>Hypocreales</taxon>
        <taxon>Bionectriaceae</taxon>
        <taxon>Clonostachys</taxon>
    </lineage>
</organism>
<comment type="caution">
    <text evidence="3">The sequence shown here is derived from an EMBL/GenBank/DDBJ whole genome shotgun (WGS) entry which is preliminary data.</text>
</comment>
<feature type="compositionally biased region" description="Polar residues" evidence="1">
    <location>
        <begin position="243"/>
        <end position="258"/>
    </location>
</feature>
<gene>
    <name evidence="3" type="ORF">CBYS24578_00012651</name>
</gene>
<dbReference type="SUPFAM" id="SSF51197">
    <property type="entry name" value="Clavaminate synthase-like"/>
    <property type="match status" value="1"/>
</dbReference>
<feature type="compositionally biased region" description="Low complexity" evidence="1">
    <location>
        <begin position="182"/>
        <end position="195"/>
    </location>
</feature>
<sequence length="836" mass="93031">MHSDKTSSSAIELHMAPQDPTLTVLLEHASRIEKTLDAVQEYVQSKSSQRQSRRVVSRSRHSGRTEHTEVPPWLKDVTALLNTVRDEARSLRSETQALAARQQTPMAARSKFSYRHVRLRPSPDRRRSKAARDTRLASSGRATQRRLDSALNALNAPAAVRDLAVRSSRRATEVTATSDVVATSSAQGEEASAAEPPTEDRSDVVAASSAQDEVESAAETPTEDRSNVVAASSTQDEEPSAAETPTQDQNASMIAAPNGSTSSFTLTSAEMGEGLIPALEKIIPHPDFHNEILVPHNPIDPTTFRDNLDVCADDCQYTKNTFQRGPKGQGYGFVFAPIPTGKPVALPENLEAAKTPTIAEARQYLNDYVENLPTKPVFYYSGHADSVPNKTPLHPGHEMLANKCLSDLHHPYYHVGVDRSANRVHWEDLSSIDGDDLSTRHGLRSANVVLYGVKLWILIAMNHTAKFEKFVSTYWNCNTCGHRVGHQSLLIAPWRLDKEGIDFTIHVATPGKMIVPDLCQYHYVVNMGFCIAQSINFKLAGDGLVSSTHASCDDCGLKELSNNRVAPPKTSRKRRAQTPLPVVRPKKRVQSAEVAEVLEAIRKADSGCIVPQVDKSDPWHSDVVVMAAAIQSSLAIAQFVSLVREWRSSHDDGLSCSSDNSKTSVEYQIKWLQASAKNLALGKFVIRLCQMRLAQEAEKIKQRTGLKRIDSTEMQVTAEKHHMGKKELGRHLEEGRWWMKLCGPYEGLLPFLLLTPDNEAPFDIKKKDWYHLVSVDAKLRAFHRSLDEKHMENISNAGQVFEAMMRLETSKRFQWEEDKNFDNKAMNQTEYLSAVI</sequence>
<dbReference type="Proteomes" id="UP000754883">
    <property type="component" value="Unassembled WGS sequence"/>
</dbReference>
<dbReference type="OrthoDB" id="1678912at2759"/>
<reference evidence="3" key="1">
    <citation type="submission" date="2021-10" db="EMBL/GenBank/DDBJ databases">
        <authorList>
            <person name="Piombo E."/>
        </authorList>
    </citation>
    <scope>NUCLEOTIDE SEQUENCE</scope>
</reference>
<dbReference type="Pfam" id="PF02373">
    <property type="entry name" value="JmjC"/>
    <property type="match status" value="1"/>
</dbReference>